<dbReference type="AlphaFoldDB" id="A0A3A4KPB7"/>
<protein>
    <submittedName>
        <fullName evidence="3">Transposase</fullName>
    </submittedName>
</protein>
<dbReference type="Proteomes" id="UP000266677">
    <property type="component" value="Unassembled WGS sequence"/>
</dbReference>
<reference evidence="3 4" key="1">
    <citation type="submission" date="2018-09" db="EMBL/GenBank/DDBJ databases">
        <title>YIM PH21274 draft genome.</title>
        <authorList>
            <person name="Miao C."/>
        </authorList>
    </citation>
    <scope>NUCLEOTIDE SEQUENCE [LARGE SCALE GENOMIC DNA]</scope>
    <source>
        <strain evidence="3 4">YIM PH 21724</strain>
    </source>
</reference>
<sequence>MIDAATTELEALIGTRAACRLTGESRATLHRHRNPKPPVRGPRRSAVHPVALSPVERAAVLDELRSDRFVDKSPAQVWAILLDEGTYLCSISTMYRLLRGHGEVRERRRRATHPARTKPELVATGPNQVWSWDATKLAGPVKGVYYTLLVMLDIFSRKVIHWTVIPQESQWRAKQFQLDSIAANNGVLPGYIHADNGGPMISKPVAELLIDLQITRSHSRPHVSNDNPYSEANFKTLKYCPAFPDRFASIGEAQRFCRAFFTYYNDNHRHSGIGLHTPATVHDGTAHRIRAERATILSAAYAANPGRFRRPPTPPRLPSAAWINEPTKENINTEFVA</sequence>
<dbReference type="InterPro" id="IPR001584">
    <property type="entry name" value="Integrase_cat-core"/>
</dbReference>
<dbReference type="PANTHER" id="PTHR46889:SF4">
    <property type="entry name" value="TRANSPOSASE INSO FOR INSERTION SEQUENCE ELEMENT IS911B-RELATED"/>
    <property type="match status" value="1"/>
</dbReference>
<dbReference type="InterPro" id="IPR036397">
    <property type="entry name" value="RNaseH_sf"/>
</dbReference>
<keyword evidence="4" id="KW-1185">Reference proteome</keyword>
<dbReference type="OrthoDB" id="52928at2"/>
<name>A0A3A4KPB7_9NOCA</name>
<dbReference type="RefSeq" id="WP_120041764.1">
    <property type="nucleotide sequence ID" value="NZ_QZFU01000019.1"/>
</dbReference>
<evidence type="ECO:0000313" key="4">
    <source>
        <dbReference type="Proteomes" id="UP000266677"/>
    </source>
</evidence>
<dbReference type="InterPro" id="IPR050900">
    <property type="entry name" value="Transposase_IS3/IS150/IS904"/>
</dbReference>
<evidence type="ECO:0000313" key="3">
    <source>
        <dbReference type="EMBL" id="RJO74940.1"/>
    </source>
</evidence>
<dbReference type="GO" id="GO:0003676">
    <property type="term" value="F:nucleic acid binding"/>
    <property type="evidence" value="ECO:0007669"/>
    <property type="project" value="InterPro"/>
</dbReference>
<dbReference type="InterPro" id="IPR012337">
    <property type="entry name" value="RNaseH-like_sf"/>
</dbReference>
<dbReference type="PANTHER" id="PTHR46889">
    <property type="entry name" value="TRANSPOSASE INSF FOR INSERTION SEQUENCE IS3B-RELATED"/>
    <property type="match status" value="1"/>
</dbReference>
<dbReference type="Gene3D" id="3.30.420.10">
    <property type="entry name" value="Ribonuclease H-like superfamily/Ribonuclease H"/>
    <property type="match status" value="1"/>
</dbReference>
<evidence type="ECO:0000256" key="1">
    <source>
        <dbReference type="SAM" id="MobiDB-lite"/>
    </source>
</evidence>
<feature type="region of interest" description="Disordered" evidence="1">
    <location>
        <begin position="24"/>
        <end position="45"/>
    </location>
</feature>
<accession>A0A3A4KPB7</accession>
<dbReference type="EMBL" id="QZFU01000019">
    <property type="protein sequence ID" value="RJO74940.1"/>
    <property type="molecule type" value="Genomic_DNA"/>
</dbReference>
<gene>
    <name evidence="3" type="ORF">D5S18_16150</name>
</gene>
<feature type="domain" description="Integrase catalytic" evidence="2">
    <location>
        <begin position="122"/>
        <end position="286"/>
    </location>
</feature>
<evidence type="ECO:0000259" key="2">
    <source>
        <dbReference type="PROSITE" id="PS50994"/>
    </source>
</evidence>
<organism evidence="3 4">
    <name type="scientific">Nocardia panacis</name>
    <dbReference type="NCBI Taxonomy" id="2340916"/>
    <lineage>
        <taxon>Bacteria</taxon>
        <taxon>Bacillati</taxon>
        <taxon>Actinomycetota</taxon>
        <taxon>Actinomycetes</taxon>
        <taxon>Mycobacteriales</taxon>
        <taxon>Nocardiaceae</taxon>
        <taxon>Nocardia</taxon>
    </lineage>
</organism>
<dbReference type="Pfam" id="PF00665">
    <property type="entry name" value="rve"/>
    <property type="match status" value="1"/>
</dbReference>
<dbReference type="SUPFAM" id="SSF53098">
    <property type="entry name" value="Ribonuclease H-like"/>
    <property type="match status" value="1"/>
</dbReference>
<dbReference type="GO" id="GO:0015074">
    <property type="term" value="P:DNA integration"/>
    <property type="evidence" value="ECO:0007669"/>
    <property type="project" value="InterPro"/>
</dbReference>
<comment type="caution">
    <text evidence="3">The sequence shown here is derived from an EMBL/GenBank/DDBJ whole genome shotgun (WGS) entry which is preliminary data.</text>
</comment>
<feature type="compositionally biased region" description="Basic residues" evidence="1">
    <location>
        <begin position="28"/>
        <end position="45"/>
    </location>
</feature>
<dbReference type="PROSITE" id="PS50994">
    <property type="entry name" value="INTEGRASE"/>
    <property type="match status" value="1"/>
</dbReference>
<proteinExistence type="predicted"/>